<evidence type="ECO:0000313" key="5">
    <source>
        <dbReference type="Proteomes" id="UP000800035"/>
    </source>
</evidence>
<sequence length="722" mass="81600">MGPDDGVSPRGGKLTNTVSSNTAEHAIQVNAHMVNSTINNSTINPISEVEQIRRRRLQCKAALQVTDPEADRGSIVTNKGNLIQGTCEWIWREANFQSWRTGTTHLLWISGGPGKGKTFLSIYLVETLSGVRNRSAAGDEDPLILQYFCDNSDNRRNAALAVVRGLLYQLLVADENLYDVILQAFEPRQEAGKNLFTDAYIEELWRIFERMVDKARRRVYFVLDGLDELDSKSINFLTTKLKDTKCNIKTVVVSRPKSNVSTDLRIDLDQEDNQRTEQDVKIFVRIRVMEIPGVHKWQLDLERFLLGRAGGTFLWVWLATSRLKEHPEQTREILQAKASADAWLPKGLGAMYDRMLLDIRESDAEAAAAVLHHVAMASRPLTKDELCHIVGDDADTDIQIDFSCRNLLTITGQTVQLVHLSLKEHLVYVPQRDLSASAIRFLRPSLLPILRPLLQLDKLYLADRLSSALSISLPVMLSVWRYARRYTQRFSGLGVAAVSFCYMLLPTRRTLMVCVFGIDERKVHGEFLQRCLEFMEKLEKNGCKLELGSLAATVNKAKINRYLPSHVQYACLSWVFHLKESQVRVQDGDRVHRFLQLHFLHWLEALSLMARVSESISLIRDLQTLLEPRASTRISSFLADAARFVQANIAIINDTPLQIYSSALIFAPEKSVVKKTFRSAIPPRFSVLPKVESDWGACLQTLEGHSSSVRSVAFSPDSTRLA</sequence>
<name>A0A6A5TQ27_9PLEO</name>
<dbReference type="OrthoDB" id="5418336at2759"/>
<gene>
    <name evidence="4" type="ORF">CC80DRAFT_553711</name>
</gene>
<dbReference type="InterPro" id="IPR056884">
    <property type="entry name" value="NPHP3-like_N"/>
</dbReference>
<dbReference type="PROSITE" id="PS50294">
    <property type="entry name" value="WD_REPEATS_REGION"/>
    <property type="match status" value="1"/>
</dbReference>
<dbReference type="InterPro" id="IPR015943">
    <property type="entry name" value="WD40/YVTN_repeat-like_dom_sf"/>
</dbReference>
<dbReference type="PANTHER" id="PTHR10039">
    <property type="entry name" value="AMELOGENIN"/>
    <property type="match status" value="1"/>
</dbReference>
<evidence type="ECO:0000256" key="2">
    <source>
        <dbReference type="PROSITE-ProRule" id="PRU00221"/>
    </source>
</evidence>
<feature type="domain" description="Nephrocystin 3-like N-terminal" evidence="3">
    <location>
        <begin position="85"/>
        <end position="255"/>
    </location>
</feature>
<dbReference type="Pfam" id="PF24883">
    <property type="entry name" value="NPHP3_N"/>
    <property type="match status" value="1"/>
</dbReference>
<feature type="non-terminal residue" evidence="4">
    <location>
        <position position="722"/>
    </location>
</feature>
<protein>
    <recommendedName>
        <fullName evidence="3">Nephrocystin 3-like N-terminal domain-containing protein</fullName>
    </recommendedName>
</protein>
<organism evidence="4 5">
    <name type="scientific">Byssothecium circinans</name>
    <dbReference type="NCBI Taxonomy" id="147558"/>
    <lineage>
        <taxon>Eukaryota</taxon>
        <taxon>Fungi</taxon>
        <taxon>Dikarya</taxon>
        <taxon>Ascomycota</taxon>
        <taxon>Pezizomycotina</taxon>
        <taxon>Dothideomycetes</taxon>
        <taxon>Pleosporomycetidae</taxon>
        <taxon>Pleosporales</taxon>
        <taxon>Massarineae</taxon>
        <taxon>Massarinaceae</taxon>
        <taxon>Byssothecium</taxon>
    </lineage>
</organism>
<keyword evidence="2" id="KW-0853">WD repeat</keyword>
<dbReference type="InterPro" id="IPR027417">
    <property type="entry name" value="P-loop_NTPase"/>
</dbReference>
<evidence type="ECO:0000313" key="4">
    <source>
        <dbReference type="EMBL" id="KAF1951047.1"/>
    </source>
</evidence>
<dbReference type="Gene3D" id="3.40.50.300">
    <property type="entry name" value="P-loop containing nucleotide triphosphate hydrolases"/>
    <property type="match status" value="1"/>
</dbReference>
<dbReference type="Proteomes" id="UP000800035">
    <property type="component" value="Unassembled WGS sequence"/>
</dbReference>
<accession>A0A6A5TQ27</accession>
<dbReference type="AlphaFoldDB" id="A0A6A5TQ27"/>
<dbReference type="PANTHER" id="PTHR10039:SF14">
    <property type="entry name" value="NACHT DOMAIN-CONTAINING PROTEIN"/>
    <property type="match status" value="1"/>
</dbReference>
<dbReference type="SUPFAM" id="SSF52540">
    <property type="entry name" value="P-loop containing nucleoside triphosphate hydrolases"/>
    <property type="match status" value="1"/>
</dbReference>
<feature type="repeat" description="WD" evidence="2">
    <location>
        <begin position="702"/>
        <end position="722"/>
    </location>
</feature>
<evidence type="ECO:0000256" key="1">
    <source>
        <dbReference type="ARBA" id="ARBA00022737"/>
    </source>
</evidence>
<keyword evidence="5" id="KW-1185">Reference proteome</keyword>
<proteinExistence type="predicted"/>
<reference evidence="4" key="1">
    <citation type="journal article" date="2020" name="Stud. Mycol.">
        <title>101 Dothideomycetes genomes: a test case for predicting lifestyles and emergence of pathogens.</title>
        <authorList>
            <person name="Haridas S."/>
            <person name="Albert R."/>
            <person name="Binder M."/>
            <person name="Bloem J."/>
            <person name="Labutti K."/>
            <person name="Salamov A."/>
            <person name="Andreopoulos B."/>
            <person name="Baker S."/>
            <person name="Barry K."/>
            <person name="Bills G."/>
            <person name="Bluhm B."/>
            <person name="Cannon C."/>
            <person name="Castanera R."/>
            <person name="Culley D."/>
            <person name="Daum C."/>
            <person name="Ezra D."/>
            <person name="Gonzalez J."/>
            <person name="Henrissat B."/>
            <person name="Kuo A."/>
            <person name="Liang C."/>
            <person name="Lipzen A."/>
            <person name="Lutzoni F."/>
            <person name="Magnuson J."/>
            <person name="Mondo S."/>
            <person name="Nolan M."/>
            <person name="Ohm R."/>
            <person name="Pangilinan J."/>
            <person name="Park H.-J."/>
            <person name="Ramirez L."/>
            <person name="Alfaro M."/>
            <person name="Sun H."/>
            <person name="Tritt A."/>
            <person name="Yoshinaga Y."/>
            <person name="Zwiers L.-H."/>
            <person name="Turgeon B."/>
            <person name="Goodwin S."/>
            <person name="Spatafora J."/>
            <person name="Crous P."/>
            <person name="Grigoriev I."/>
        </authorList>
    </citation>
    <scope>NUCLEOTIDE SEQUENCE</scope>
    <source>
        <strain evidence="4">CBS 675.92</strain>
    </source>
</reference>
<keyword evidence="1" id="KW-0677">Repeat</keyword>
<evidence type="ECO:0000259" key="3">
    <source>
        <dbReference type="Pfam" id="PF24883"/>
    </source>
</evidence>
<dbReference type="EMBL" id="ML977020">
    <property type="protein sequence ID" value="KAF1951047.1"/>
    <property type="molecule type" value="Genomic_DNA"/>
</dbReference>
<dbReference type="InterPro" id="IPR001680">
    <property type="entry name" value="WD40_rpt"/>
</dbReference>
<dbReference type="Gene3D" id="2.130.10.10">
    <property type="entry name" value="YVTN repeat-like/Quinoprotein amine dehydrogenase"/>
    <property type="match status" value="1"/>
</dbReference>
<dbReference type="PROSITE" id="PS50082">
    <property type="entry name" value="WD_REPEATS_2"/>
    <property type="match status" value="1"/>
</dbReference>